<accession>A8S2D1</accession>
<feature type="signal peptide" evidence="1">
    <location>
        <begin position="1"/>
        <end position="28"/>
    </location>
</feature>
<sequence length="69" mass="7665">MSKAGFLQRPLWISAPLLWISASAITDAYTVNTFSASYLDAATEAMNPIPYEETQKNSRSIQPSRVIPF</sequence>
<dbReference type="EMBL" id="ABCC02000047">
    <property type="protein sequence ID" value="EDP13475.1"/>
    <property type="molecule type" value="Genomic_DNA"/>
</dbReference>
<reference evidence="2 3" key="1">
    <citation type="submission" date="2007-08" db="EMBL/GenBank/DDBJ databases">
        <authorList>
            <person name="Fulton L."/>
            <person name="Clifton S."/>
            <person name="Fulton B."/>
            <person name="Xu J."/>
            <person name="Minx P."/>
            <person name="Pepin K.H."/>
            <person name="Johnson M."/>
            <person name="Thiruvilangam P."/>
            <person name="Bhonagiri V."/>
            <person name="Nash W.E."/>
            <person name="Mardis E.R."/>
            <person name="Wilson R.K."/>
        </authorList>
    </citation>
    <scope>NUCLEOTIDE SEQUENCE [LARGE SCALE GENOMIC DNA]</scope>
    <source>
        <strain evidence="3">ATCC BAA-613 / DSM 15670 / CCUG 46953 / JCM 12243 / WAL 16351</strain>
    </source>
</reference>
<evidence type="ECO:0000256" key="1">
    <source>
        <dbReference type="SAM" id="SignalP"/>
    </source>
</evidence>
<comment type="caution">
    <text evidence="2">The sequence shown here is derived from an EMBL/GenBank/DDBJ whole genome shotgun (WGS) entry which is preliminary data.</text>
</comment>
<dbReference type="PaxDb" id="411902-CLOBOL_06040"/>
<organism evidence="2 3">
    <name type="scientific">Enterocloster bolteae (strain ATCC BAA-613 / DSM 15670 / CCUG 46953 / JCM 12243 / WAL 16351)</name>
    <name type="common">Clostridium bolteae</name>
    <dbReference type="NCBI Taxonomy" id="411902"/>
    <lineage>
        <taxon>Bacteria</taxon>
        <taxon>Bacillati</taxon>
        <taxon>Bacillota</taxon>
        <taxon>Clostridia</taxon>
        <taxon>Lachnospirales</taxon>
        <taxon>Lachnospiraceae</taxon>
        <taxon>Enterocloster</taxon>
    </lineage>
</organism>
<keyword evidence="1" id="KW-0732">Signal</keyword>
<evidence type="ECO:0000313" key="2">
    <source>
        <dbReference type="EMBL" id="EDP13475.1"/>
    </source>
</evidence>
<dbReference type="Proteomes" id="UP000005396">
    <property type="component" value="Unassembled WGS sequence"/>
</dbReference>
<dbReference type="HOGENOM" id="CLU_2768471_0_0_9"/>
<proteinExistence type="predicted"/>
<protein>
    <submittedName>
        <fullName evidence="2">Uncharacterized protein</fullName>
    </submittedName>
</protein>
<gene>
    <name evidence="2" type="ORF">CLOBOL_06040</name>
</gene>
<name>A8S2D1_ENTBW</name>
<dbReference type="AlphaFoldDB" id="A8S2D1"/>
<feature type="chain" id="PRO_5038760917" evidence="1">
    <location>
        <begin position="29"/>
        <end position="69"/>
    </location>
</feature>
<reference evidence="2 3" key="2">
    <citation type="submission" date="2007-09" db="EMBL/GenBank/DDBJ databases">
        <title>Draft genome sequence of Clostridium bolteae (ATCC BAA-613).</title>
        <authorList>
            <person name="Sudarsanam P."/>
            <person name="Ley R."/>
            <person name="Guruge J."/>
            <person name="Turnbaugh P.J."/>
            <person name="Mahowald M."/>
            <person name="Liep D."/>
            <person name="Gordon J."/>
        </authorList>
    </citation>
    <scope>NUCLEOTIDE SEQUENCE [LARGE SCALE GENOMIC DNA]</scope>
    <source>
        <strain evidence="3">ATCC BAA-613 / DSM 15670 / CCUG 46953 / JCM 12243 / WAL 16351</strain>
    </source>
</reference>
<evidence type="ECO:0000313" key="3">
    <source>
        <dbReference type="Proteomes" id="UP000005396"/>
    </source>
</evidence>